<dbReference type="Proteomes" id="UP000677457">
    <property type="component" value="Unassembled WGS sequence"/>
</dbReference>
<dbReference type="Gene3D" id="3.40.50.300">
    <property type="entry name" value="P-loop containing nucleotide triphosphate hydrolases"/>
    <property type="match status" value="2"/>
</dbReference>
<dbReference type="GO" id="GO:0005524">
    <property type="term" value="F:ATP binding"/>
    <property type="evidence" value="ECO:0007669"/>
    <property type="project" value="UniProtKB-KW"/>
</dbReference>
<comment type="caution">
    <text evidence="7">The sequence shown here is derived from an EMBL/GenBank/DDBJ whole genome shotgun (WGS) entry which is preliminary data.</text>
</comment>
<dbReference type="InterPro" id="IPR003439">
    <property type="entry name" value="ABC_transporter-like_ATP-bd"/>
</dbReference>
<dbReference type="PROSITE" id="PS00211">
    <property type="entry name" value="ABC_TRANSPORTER_1"/>
    <property type="match status" value="1"/>
</dbReference>
<name>A0A542XR05_SALAC</name>
<protein>
    <submittedName>
        <fullName evidence="6 7">ABC transporter</fullName>
    </submittedName>
</protein>
<organism evidence="7 8">
    <name type="scientific">Salinispora arenicola</name>
    <dbReference type="NCBI Taxonomy" id="168697"/>
    <lineage>
        <taxon>Bacteria</taxon>
        <taxon>Bacillati</taxon>
        <taxon>Actinomycetota</taxon>
        <taxon>Actinomycetes</taxon>
        <taxon>Micromonosporales</taxon>
        <taxon>Micromonosporaceae</taxon>
        <taxon>Salinispora</taxon>
    </lineage>
</organism>
<evidence type="ECO:0000256" key="1">
    <source>
        <dbReference type="ARBA" id="ARBA00022737"/>
    </source>
</evidence>
<keyword evidence="3" id="KW-0067">ATP-binding</keyword>
<dbReference type="PROSITE" id="PS50893">
    <property type="entry name" value="ABC_TRANSPORTER_2"/>
    <property type="match status" value="2"/>
</dbReference>
<dbReference type="GeneID" id="93772610"/>
<accession>A0A542XR05</accession>
<dbReference type="EMBL" id="VFOL01000001">
    <property type="protein sequence ID" value="TQL38222.1"/>
    <property type="molecule type" value="Genomic_DNA"/>
</dbReference>
<dbReference type="PANTHER" id="PTHR19211:SF6">
    <property type="entry name" value="BLL7188 PROTEIN"/>
    <property type="match status" value="1"/>
</dbReference>
<dbReference type="SMART" id="SM00382">
    <property type="entry name" value="AAA"/>
    <property type="match status" value="2"/>
</dbReference>
<dbReference type="EMBL" id="BOQM01000015">
    <property type="protein sequence ID" value="GIM85658.1"/>
    <property type="molecule type" value="Genomic_DNA"/>
</dbReference>
<gene>
    <name evidence="7" type="ORF">FB564_3414</name>
    <name evidence="6" type="ORF">Sar04_23940</name>
</gene>
<dbReference type="FunFam" id="3.40.50.300:FF:001320">
    <property type="entry name" value="Heme ABC transporter ATP-binding protein"/>
    <property type="match status" value="1"/>
</dbReference>
<keyword evidence="2" id="KW-0547">Nucleotide-binding</keyword>
<evidence type="ECO:0000256" key="2">
    <source>
        <dbReference type="ARBA" id="ARBA00022741"/>
    </source>
</evidence>
<reference evidence="7 8" key="1">
    <citation type="submission" date="2019-06" db="EMBL/GenBank/DDBJ databases">
        <title>Sequencing the genomes of 1000 actinobacteria strains.</title>
        <authorList>
            <person name="Klenk H.-P."/>
        </authorList>
    </citation>
    <scope>NUCLEOTIDE SEQUENCE [LARGE SCALE GENOMIC DNA]</scope>
    <source>
        <strain evidence="7 8">DSM 44819</strain>
    </source>
</reference>
<dbReference type="SUPFAM" id="SSF52540">
    <property type="entry name" value="P-loop containing nucleoside triphosphate hydrolases"/>
    <property type="match status" value="2"/>
</dbReference>
<dbReference type="InterPro" id="IPR003593">
    <property type="entry name" value="AAA+_ATPase"/>
</dbReference>
<proteinExistence type="predicted"/>
<dbReference type="InterPro" id="IPR027417">
    <property type="entry name" value="P-loop_NTPase"/>
</dbReference>
<evidence type="ECO:0000313" key="9">
    <source>
        <dbReference type="Proteomes" id="UP000677457"/>
    </source>
</evidence>
<evidence type="ECO:0000313" key="6">
    <source>
        <dbReference type="EMBL" id="GIM85658.1"/>
    </source>
</evidence>
<feature type="domain" description="ABC transporter" evidence="5">
    <location>
        <begin position="322"/>
        <end position="553"/>
    </location>
</feature>
<dbReference type="FunFam" id="3.40.50.300:FF:000597">
    <property type="entry name" value="ABC transporter ATP-binding protein"/>
    <property type="match status" value="1"/>
</dbReference>
<evidence type="ECO:0000256" key="3">
    <source>
        <dbReference type="ARBA" id="ARBA00022840"/>
    </source>
</evidence>
<evidence type="ECO:0000259" key="5">
    <source>
        <dbReference type="PROSITE" id="PS50893"/>
    </source>
</evidence>
<dbReference type="GO" id="GO:0016887">
    <property type="term" value="F:ATP hydrolysis activity"/>
    <property type="evidence" value="ECO:0007669"/>
    <property type="project" value="InterPro"/>
</dbReference>
<dbReference type="PANTHER" id="PTHR19211">
    <property type="entry name" value="ATP-BINDING TRANSPORT PROTEIN-RELATED"/>
    <property type="match status" value="1"/>
</dbReference>
<evidence type="ECO:0000313" key="7">
    <source>
        <dbReference type="EMBL" id="TQL38222.1"/>
    </source>
</evidence>
<keyword evidence="1" id="KW-0677">Repeat</keyword>
<reference evidence="6 9" key="2">
    <citation type="submission" date="2021-03" db="EMBL/GenBank/DDBJ databases">
        <title>Whole genome shotgun sequence of Salinispora arenicola NBRC 105043.</title>
        <authorList>
            <person name="Komaki H."/>
            <person name="Tamura T."/>
        </authorList>
    </citation>
    <scope>NUCLEOTIDE SEQUENCE [LARGE SCALE GENOMIC DNA]</scope>
    <source>
        <strain evidence="6 9">NBRC 105043</strain>
    </source>
</reference>
<feature type="domain" description="ABC transporter" evidence="5">
    <location>
        <begin position="9"/>
        <end position="241"/>
    </location>
</feature>
<dbReference type="Proteomes" id="UP000315983">
    <property type="component" value="Unassembled WGS sequence"/>
</dbReference>
<dbReference type="Pfam" id="PF00005">
    <property type="entry name" value="ABC_tran"/>
    <property type="match status" value="2"/>
</dbReference>
<keyword evidence="9" id="KW-1185">Reference proteome</keyword>
<dbReference type="InterPro" id="IPR050611">
    <property type="entry name" value="ABCF"/>
</dbReference>
<evidence type="ECO:0000313" key="8">
    <source>
        <dbReference type="Proteomes" id="UP000315983"/>
    </source>
</evidence>
<feature type="region of interest" description="Disordered" evidence="4">
    <location>
        <begin position="536"/>
        <end position="555"/>
    </location>
</feature>
<evidence type="ECO:0000256" key="4">
    <source>
        <dbReference type="SAM" id="MobiDB-lite"/>
    </source>
</evidence>
<sequence length="555" mass="60399">MSIHTTAPVLCTGLSFAWPDGTQVLDDLSWAAREGSTGLIGRNGGGKSTLLRLIAGRLLPSSGTVHVAGNPGYLSQDLTFDPAMRVEEVLGVASVRAALHAIEAGDASEDHFTALGDQWDVEERTHAALARLGLGHIRLDRTVGEISGGEAVLLRLAALLLARPVVLLLDEPTNNLDRHARHRLYDAVTGYRGTVIVVTHDRELLERVDQIAELRTGTVRTFGGNLTAYENTIAAEQEAAERAHATARADLARQRRDLAAAQTRQARSARYGKQMYADNRLDKASAQTMKRAAQVSRGKQQAVHDQRLADAKEHLDTTEDRLRDDDTIRIDLPDTTVAPHRTVLTVDRARLRTGRKVDDLRVHGPERIALTGRNGAGKTTLMRTIAGKLPPAEGEVCVHVALRYLPQRLDLLDGQRTIFDNVAHLNPHATGNQIRAQLARFLFKGGRADQLVDTLSGGERFRATLAALLLADPAPQLLLLDEPTNSLDMDSVGQLAQALAGYRGALVVVSHDFPFLRQIGITRWLDLDDDAAVEASEEAADQKVRGSNPFGRARS</sequence>
<dbReference type="RefSeq" id="WP_029024135.1">
    <property type="nucleotide sequence ID" value="NZ_BOQM01000015.1"/>
</dbReference>
<dbReference type="AlphaFoldDB" id="A0A542XR05"/>
<dbReference type="InterPro" id="IPR017871">
    <property type="entry name" value="ABC_transporter-like_CS"/>
</dbReference>